<dbReference type="InterPro" id="IPR008490">
    <property type="entry name" value="Transposase_InsH_N"/>
</dbReference>
<proteinExistence type="predicted"/>
<feature type="domain" description="Transposase InsH N-terminal" evidence="1">
    <location>
        <begin position="77"/>
        <end position="126"/>
    </location>
</feature>
<name>A0AAX2CGD4_9BACI</name>
<gene>
    <name evidence="2" type="ORF">BCB44BAC_01712</name>
</gene>
<protein>
    <recommendedName>
        <fullName evidence="1">Transposase InsH N-terminal domain-containing protein</fullName>
    </recommendedName>
</protein>
<reference evidence="2 3" key="1">
    <citation type="submission" date="2016-08" db="EMBL/GenBank/DDBJ databases">
        <authorList>
            <person name="Loux V."/>
            <person name="Rue O."/>
        </authorList>
    </citation>
    <scope>NUCLEOTIDE SEQUENCE [LARGE SCALE GENOMIC DNA]</scope>
    <source>
        <strain evidence="2 3">AFSSA_08CEB44bac</strain>
    </source>
</reference>
<evidence type="ECO:0000313" key="2">
    <source>
        <dbReference type="EMBL" id="SCL90427.1"/>
    </source>
</evidence>
<dbReference type="AlphaFoldDB" id="A0AAX2CGD4"/>
<organism evidence="2 3">
    <name type="scientific">Bacillus cytotoxicus</name>
    <dbReference type="NCBI Taxonomy" id="580165"/>
    <lineage>
        <taxon>Bacteria</taxon>
        <taxon>Bacillati</taxon>
        <taxon>Bacillota</taxon>
        <taxon>Bacilli</taxon>
        <taxon>Bacillales</taxon>
        <taxon>Bacillaceae</taxon>
        <taxon>Bacillus</taxon>
        <taxon>Bacillus cereus group</taxon>
    </lineage>
</organism>
<dbReference type="Proteomes" id="UP000242164">
    <property type="component" value="Unassembled WGS sequence"/>
</dbReference>
<evidence type="ECO:0000259" key="1">
    <source>
        <dbReference type="Pfam" id="PF05598"/>
    </source>
</evidence>
<accession>A0AAX2CGD4</accession>
<evidence type="ECO:0000313" key="3">
    <source>
        <dbReference type="Proteomes" id="UP000242164"/>
    </source>
</evidence>
<dbReference type="EMBL" id="FMIK01000023">
    <property type="protein sequence ID" value="SCL90427.1"/>
    <property type="molecule type" value="Genomic_DNA"/>
</dbReference>
<sequence>MIQEIKEAHRSRKSINSLTKEYHLNWRTIKKYMKMMTSPTTNRCRISPAQGYRESIIRLEKEGKTLKTIDQLIRCRFKYLLLKSIFDLSDVDVVERSKYDMSFKYFLDMAPEDMVIDPSSLTKLRKLRLKGVGLLDMLIQKTVEIALEKDLIKSKSIIVDDTHTKARFNQKSPKEFLMEKSKLLRKAVYQIDKGMKEKFPHPKNNDRRFS</sequence>
<comment type="caution">
    <text evidence="2">The sequence shown here is derived from an EMBL/GenBank/DDBJ whole genome shotgun (WGS) entry which is preliminary data.</text>
</comment>
<dbReference type="Pfam" id="PF05598">
    <property type="entry name" value="DUF772"/>
    <property type="match status" value="1"/>
</dbReference>